<keyword evidence="1" id="KW-0863">Zinc-finger</keyword>
<dbReference type="Proteomes" id="UP000478052">
    <property type="component" value="Unassembled WGS sequence"/>
</dbReference>
<feature type="domain" description="B box-type" evidence="3">
    <location>
        <begin position="293"/>
        <end position="327"/>
    </location>
</feature>
<reference evidence="4 5" key="1">
    <citation type="submission" date="2019-08" db="EMBL/GenBank/DDBJ databases">
        <title>Whole genome of Aphis craccivora.</title>
        <authorList>
            <person name="Voronova N.V."/>
            <person name="Shulinski R.S."/>
            <person name="Bandarenka Y.V."/>
            <person name="Zhorov D.G."/>
            <person name="Warner D."/>
        </authorList>
    </citation>
    <scope>NUCLEOTIDE SEQUENCE [LARGE SCALE GENOMIC DNA]</scope>
    <source>
        <strain evidence="4">180601</strain>
        <tissue evidence="4">Whole Body</tissue>
    </source>
</reference>
<dbReference type="InterPro" id="IPR000315">
    <property type="entry name" value="Znf_B-box"/>
</dbReference>
<accession>A0A6G0VGY9</accession>
<name>A0A6G0VGY9_APHCR</name>
<keyword evidence="1" id="KW-0479">Metal-binding</keyword>
<keyword evidence="5" id="KW-1185">Reference proteome</keyword>
<protein>
    <submittedName>
        <fullName evidence="4">PiggyBac transposable element-derived protein 4-like</fullName>
    </submittedName>
</protein>
<evidence type="ECO:0000259" key="3">
    <source>
        <dbReference type="PROSITE" id="PS50119"/>
    </source>
</evidence>
<gene>
    <name evidence="4" type="ORF">FWK35_00037987</name>
</gene>
<dbReference type="PROSITE" id="PS50119">
    <property type="entry name" value="ZF_BBOX"/>
    <property type="match status" value="1"/>
</dbReference>
<feature type="non-terminal residue" evidence="4">
    <location>
        <position position="327"/>
    </location>
</feature>
<feature type="region of interest" description="Disordered" evidence="2">
    <location>
        <begin position="257"/>
        <end position="279"/>
    </location>
</feature>
<evidence type="ECO:0000313" key="4">
    <source>
        <dbReference type="EMBL" id="KAF0683012.1"/>
    </source>
</evidence>
<evidence type="ECO:0000256" key="2">
    <source>
        <dbReference type="SAM" id="MobiDB-lite"/>
    </source>
</evidence>
<dbReference type="AlphaFoldDB" id="A0A6G0VGY9"/>
<dbReference type="PANTHER" id="PTHR46599:SF3">
    <property type="entry name" value="PIGGYBAC TRANSPOSABLE ELEMENT-DERIVED PROTEIN 4"/>
    <property type="match status" value="1"/>
</dbReference>
<keyword evidence="1" id="KW-0862">Zinc</keyword>
<dbReference type="InterPro" id="IPR029526">
    <property type="entry name" value="PGBD"/>
</dbReference>
<dbReference type="Pfam" id="PF13843">
    <property type="entry name" value="DDE_Tnp_1_7"/>
    <property type="match status" value="1"/>
</dbReference>
<dbReference type="PANTHER" id="PTHR46599">
    <property type="entry name" value="PIGGYBAC TRANSPOSABLE ELEMENT-DERIVED PROTEIN 4"/>
    <property type="match status" value="1"/>
</dbReference>
<comment type="caution">
    <text evidence="4">The sequence shown here is derived from an EMBL/GenBank/DDBJ whole genome shotgun (WGS) entry which is preliminary data.</text>
</comment>
<proteinExistence type="predicted"/>
<dbReference type="OrthoDB" id="6605383at2759"/>
<organism evidence="4 5">
    <name type="scientific">Aphis craccivora</name>
    <name type="common">Cowpea aphid</name>
    <dbReference type="NCBI Taxonomy" id="307492"/>
    <lineage>
        <taxon>Eukaryota</taxon>
        <taxon>Metazoa</taxon>
        <taxon>Ecdysozoa</taxon>
        <taxon>Arthropoda</taxon>
        <taxon>Hexapoda</taxon>
        <taxon>Insecta</taxon>
        <taxon>Pterygota</taxon>
        <taxon>Neoptera</taxon>
        <taxon>Paraneoptera</taxon>
        <taxon>Hemiptera</taxon>
        <taxon>Sternorrhyncha</taxon>
        <taxon>Aphidomorpha</taxon>
        <taxon>Aphidoidea</taxon>
        <taxon>Aphididae</taxon>
        <taxon>Aphidini</taxon>
        <taxon>Aphis</taxon>
        <taxon>Aphis</taxon>
    </lineage>
</organism>
<dbReference type="EMBL" id="VUJU01017443">
    <property type="protein sequence ID" value="KAF0683012.1"/>
    <property type="molecule type" value="Genomic_DNA"/>
</dbReference>
<dbReference type="GO" id="GO:0008270">
    <property type="term" value="F:zinc ion binding"/>
    <property type="evidence" value="ECO:0007669"/>
    <property type="project" value="UniProtKB-KW"/>
</dbReference>
<sequence length="327" mass="37753">MVAFTGRSTMKQFMPLKPIKRGFKVWALADSSNGYLINFDVYTGKKSSNQTEFGLGENVVLDLTQNLKHKSCCLYFDNFFTSIPLIDKLHKNDLFACGTFRVNKKMYPKDIMKKDKDFKMGDTDFAQSDDVSISRWKDRGKKPVTVVSNMHNASATEIVLRTNSRGQRTPILCPSSIADYNRYMGAVDRFDQYMSAYSVSQKSRRWWVKLFYYMLDTTIVNSFLLYKESCNAMKKKYMSHLDFRSKLTDQLISDFSSRQRRPTISPMSNKRKNSTGSVQISGKHLAIKISTYRRCVSCSKSKEKRSNMACDTCDKVLCKDCFAKYHE</sequence>
<evidence type="ECO:0000256" key="1">
    <source>
        <dbReference type="PROSITE-ProRule" id="PRU00024"/>
    </source>
</evidence>
<evidence type="ECO:0000313" key="5">
    <source>
        <dbReference type="Proteomes" id="UP000478052"/>
    </source>
</evidence>